<dbReference type="Gene3D" id="1.10.10.10">
    <property type="entry name" value="Winged helix-like DNA-binding domain superfamily/Winged helix DNA-binding domain"/>
    <property type="match status" value="1"/>
</dbReference>
<dbReference type="PRINTS" id="PR00038">
    <property type="entry name" value="HTHLUXR"/>
</dbReference>
<dbReference type="SUPFAM" id="SSF52540">
    <property type="entry name" value="P-loop containing nucleoside triphosphate hydrolases"/>
    <property type="match status" value="1"/>
</dbReference>
<dbReference type="SUPFAM" id="SSF48452">
    <property type="entry name" value="TPR-like"/>
    <property type="match status" value="1"/>
</dbReference>
<dbReference type="InterPro" id="IPR016032">
    <property type="entry name" value="Sig_transdc_resp-reg_C-effctor"/>
</dbReference>
<proteinExistence type="predicted"/>
<dbReference type="Proteomes" id="UP000468735">
    <property type="component" value="Unassembled WGS sequence"/>
</dbReference>
<accession>A0A6H9YT91</accession>
<dbReference type="PANTHER" id="PTHR16305">
    <property type="entry name" value="TESTICULAR SOLUBLE ADENYLYL CYCLASE"/>
    <property type="match status" value="1"/>
</dbReference>
<dbReference type="InterPro" id="IPR036388">
    <property type="entry name" value="WH-like_DNA-bd_sf"/>
</dbReference>
<keyword evidence="2" id="KW-0067">ATP-binding</keyword>
<keyword evidence="5" id="KW-1185">Reference proteome</keyword>
<keyword evidence="1" id="KW-0547">Nucleotide-binding</keyword>
<reference evidence="4 5" key="1">
    <citation type="submission" date="2019-09" db="EMBL/GenBank/DDBJ databases">
        <title>Actinomadura physcomitrii sp. nov., a novel actinomycete isolated from moss [Physcomitrium sphaericum (Ludw) Fuernr].</title>
        <authorList>
            <person name="Zhuang X."/>
            <person name="Liu C."/>
        </authorList>
    </citation>
    <scope>NUCLEOTIDE SEQUENCE [LARGE SCALE GENOMIC DNA]</scope>
    <source>
        <strain evidence="4 5">HMC1</strain>
    </source>
</reference>
<dbReference type="GO" id="GO:0006355">
    <property type="term" value="P:regulation of DNA-templated transcription"/>
    <property type="evidence" value="ECO:0007669"/>
    <property type="project" value="InterPro"/>
</dbReference>
<name>A0A6H9YT91_9ACTN</name>
<dbReference type="InterPro" id="IPR011990">
    <property type="entry name" value="TPR-like_helical_dom_sf"/>
</dbReference>
<dbReference type="InterPro" id="IPR041664">
    <property type="entry name" value="AAA_16"/>
</dbReference>
<evidence type="ECO:0000313" key="4">
    <source>
        <dbReference type="EMBL" id="KAB2343633.1"/>
    </source>
</evidence>
<dbReference type="PANTHER" id="PTHR16305:SF35">
    <property type="entry name" value="TRANSCRIPTIONAL ACTIVATOR DOMAIN"/>
    <property type="match status" value="1"/>
</dbReference>
<dbReference type="GO" id="GO:0005524">
    <property type="term" value="F:ATP binding"/>
    <property type="evidence" value="ECO:0007669"/>
    <property type="project" value="UniProtKB-KW"/>
</dbReference>
<comment type="caution">
    <text evidence="4">The sequence shown here is derived from an EMBL/GenBank/DDBJ whole genome shotgun (WGS) entry which is preliminary data.</text>
</comment>
<gene>
    <name evidence="4" type="ORF">F8566_33390</name>
</gene>
<evidence type="ECO:0000259" key="3">
    <source>
        <dbReference type="PROSITE" id="PS50043"/>
    </source>
</evidence>
<protein>
    <submittedName>
        <fullName evidence="4">AAA family ATPase</fullName>
    </submittedName>
</protein>
<dbReference type="Pfam" id="PF13191">
    <property type="entry name" value="AAA_16"/>
    <property type="match status" value="1"/>
</dbReference>
<dbReference type="AlphaFoldDB" id="A0A6H9YT91"/>
<dbReference type="CDD" id="cd06170">
    <property type="entry name" value="LuxR_C_like"/>
    <property type="match status" value="1"/>
</dbReference>
<dbReference type="EMBL" id="WBMT01000018">
    <property type="protein sequence ID" value="KAB2343633.1"/>
    <property type="molecule type" value="Genomic_DNA"/>
</dbReference>
<dbReference type="SMART" id="SM00421">
    <property type="entry name" value="HTH_LUXR"/>
    <property type="match status" value="1"/>
</dbReference>
<evidence type="ECO:0000313" key="5">
    <source>
        <dbReference type="Proteomes" id="UP000468735"/>
    </source>
</evidence>
<dbReference type="InterPro" id="IPR000792">
    <property type="entry name" value="Tscrpt_reg_LuxR_C"/>
</dbReference>
<dbReference type="GO" id="GO:0003677">
    <property type="term" value="F:DNA binding"/>
    <property type="evidence" value="ECO:0007669"/>
    <property type="project" value="InterPro"/>
</dbReference>
<dbReference type="GO" id="GO:0004016">
    <property type="term" value="F:adenylate cyclase activity"/>
    <property type="evidence" value="ECO:0007669"/>
    <property type="project" value="TreeGrafter"/>
</dbReference>
<organism evidence="4 5">
    <name type="scientific">Actinomadura rudentiformis</name>
    <dbReference type="NCBI Taxonomy" id="359158"/>
    <lineage>
        <taxon>Bacteria</taxon>
        <taxon>Bacillati</taxon>
        <taxon>Actinomycetota</taxon>
        <taxon>Actinomycetes</taxon>
        <taxon>Streptosporangiales</taxon>
        <taxon>Thermomonosporaceae</taxon>
        <taxon>Actinomadura</taxon>
    </lineage>
</organism>
<evidence type="ECO:0000256" key="1">
    <source>
        <dbReference type="ARBA" id="ARBA00022741"/>
    </source>
</evidence>
<dbReference type="PROSITE" id="PS50043">
    <property type="entry name" value="HTH_LUXR_2"/>
    <property type="match status" value="1"/>
</dbReference>
<dbReference type="Gene3D" id="1.25.40.10">
    <property type="entry name" value="Tetratricopeptide repeat domain"/>
    <property type="match status" value="1"/>
</dbReference>
<dbReference type="Pfam" id="PF00196">
    <property type="entry name" value="GerE"/>
    <property type="match status" value="1"/>
</dbReference>
<dbReference type="GO" id="GO:0005737">
    <property type="term" value="C:cytoplasm"/>
    <property type="evidence" value="ECO:0007669"/>
    <property type="project" value="TreeGrafter"/>
</dbReference>
<feature type="domain" description="HTH luxR-type" evidence="3">
    <location>
        <begin position="860"/>
        <end position="925"/>
    </location>
</feature>
<dbReference type="SUPFAM" id="SSF46894">
    <property type="entry name" value="C-terminal effector domain of the bipartite response regulators"/>
    <property type="match status" value="1"/>
</dbReference>
<sequence length="943" mass="100027">MERGILADRLADAGRGHGQVVVVRGEPGIGKSALLDDAAAHATGMTVLRCTGVESEIDLPYGGLHQLLAPVCAQLDGLADAHRDVVDRLWPTTRSATTTAASETTPGAVGAAVLAAWQLLASRRPLLVVVDDAHWLDTGSARAVLFAARRITTDPIAVLVARRDLDEADHFSRAGFPTLPVGGLAPDAVGELLAGQGWSPPRRIVEVLTERSGGNPLALLELAVFGDTGHLSATGSMSKTVPLTDRLRDAFTDRLRALPEHSRRALVVAAADETGQYDVVLGALARSGLGADALTAAEAARLLVVSTVAAHPETLRFRHPLMRSAVYHNAPFAHRAEAHEALAAELTDHDPARAAWHRALAATGTDEQRARTLAHHAAQLRSGGGLAASSAAYQRAAQLTRFPERRRHHLLTAAYDAWKAADSARAQSLAAQAAAIAVTPSSVGGGSAHQTDVDLERLQGYMQWYTGDQVIAAARLAGSVDDARMTAPHDIAAALFAACDASWQAGEIATAQSLTRRLGTEPGGSAYRRAAQVLEAAMDDRLTPEDGAISRLAGVVPADLGTGDPRRWLWLLAVAARGPDPALARALGLQVADRFRTSGMFSLLTVALSWLVEIEYQMGQWEAGIAHAEEGLRHAEDAEHLARQADLAAHLARLAAVRGDAEGGRVHSRTALTLAWRTRHRLAAARATWADGLLALATGDHREAFELIGSTSGPLPSGHPDIGRKATADLVEASLRCGEVETAKQAAADLSSWAHGRTSPWVDVQVLRCRALLTAYDGDPSADKDCATSAAAAVRAQMPFEQARIAVLHGEWARRGRRPTEARKHLRTAVALFDRLGASHWSEHARTQLRALGGAADHRPADLAGRLTPQELQVARLAAQGLSNREIGTRLFLSPRTVGYHLYKLFPKLGIASRAQLRHLGLFELDGEAGPETGMTKAGTSGA</sequence>
<dbReference type="InterPro" id="IPR027417">
    <property type="entry name" value="P-loop_NTPase"/>
</dbReference>
<evidence type="ECO:0000256" key="2">
    <source>
        <dbReference type="ARBA" id="ARBA00022840"/>
    </source>
</evidence>
<dbReference type="OrthoDB" id="483at2"/>